<evidence type="ECO:0000313" key="7">
    <source>
        <dbReference type="EMBL" id="MCD5312802.1"/>
    </source>
</evidence>
<dbReference type="RefSeq" id="WP_231443398.1">
    <property type="nucleotide sequence ID" value="NZ_JAJOMB010000009.1"/>
</dbReference>
<dbReference type="InterPro" id="IPR000292">
    <property type="entry name" value="For/NO2_transpt"/>
</dbReference>
<evidence type="ECO:0000256" key="3">
    <source>
        <dbReference type="ARBA" id="ARBA00022989"/>
    </source>
</evidence>
<comment type="similarity">
    <text evidence="5">Belongs to the FNT transporter (TC 1.A.16) family.</text>
</comment>
<dbReference type="AlphaFoldDB" id="A0A9X1ND63"/>
<dbReference type="PANTHER" id="PTHR30520">
    <property type="entry name" value="FORMATE TRANSPORTER-RELATED"/>
    <property type="match status" value="1"/>
</dbReference>
<evidence type="ECO:0000256" key="4">
    <source>
        <dbReference type="ARBA" id="ARBA00023136"/>
    </source>
</evidence>
<comment type="caution">
    <text evidence="7">The sequence shown here is derived from an EMBL/GenBank/DDBJ whole genome shotgun (WGS) entry which is preliminary data.</text>
</comment>
<feature type="transmembrane region" description="Helical" evidence="6">
    <location>
        <begin position="57"/>
        <end position="90"/>
    </location>
</feature>
<evidence type="ECO:0000256" key="1">
    <source>
        <dbReference type="ARBA" id="ARBA00004141"/>
    </source>
</evidence>
<evidence type="ECO:0000313" key="8">
    <source>
        <dbReference type="Proteomes" id="UP001138997"/>
    </source>
</evidence>
<feature type="transmembrane region" description="Helical" evidence="6">
    <location>
        <begin position="193"/>
        <end position="218"/>
    </location>
</feature>
<comment type="subcellular location">
    <subcellularLocation>
        <location evidence="1">Membrane</location>
        <topology evidence="1">Multi-pass membrane protein</topology>
    </subcellularLocation>
</comment>
<dbReference type="Gene3D" id="1.20.1080.10">
    <property type="entry name" value="Glycerol uptake facilitator protein"/>
    <property type="match status" value="1"/>
</dbReference>
<name>A0A9X1ND63_9ACTN</name>
<keyword evidence="8" id="KW-1185">Reference proteome</keyword>
<organism evidence="7 8">
    <name type="scientific">Kineosporia babensis</name>
    <dbReference type="NCBI Taxonomy" id="499548"/>
    <lineage>
        <taxon>Bacteria</taxon>
        <taxon>Bacillati</taxon>
        <taxon>Actinomycetota</taxon>
        <taxon>Actinomycetes</taxon>
        <taxon>Kineosporiales</taxon>
        <taxon>Kineosporiaceae</taxon>
        <taxon>Kineosporia</taxon>
    </lineage>
</organism>
<proteinExistence type="inferred from homology"/>
<dbReference type="InterPro" id="IPR023271">
    <property type="entry name" value="Aquaporin-like"/>
</dbReference>
<evidence type="ECO:0000256" key="6">
    <source>
        <dbReference type="SAM" id="Phobius"/>
    </source>
</evidence>
<feature type="transmembrane region" description="Helical" evidence="6">
    <location>
        <begin position="29"/>
        <end position="51"/>
    </location>
</feature>
<dbReference type="GO" id="GO:0005886">
    <property type="term" value="C:plasma membrane"/>
    <property type="evidence" value="ECO:0007669"/>
    <property type="project" value="TreeGrafter"/>
</dbReference>
<evidence type="ECO:0000256" key="5">
    <source>
        <dbReference type="ARBA" id="ARBA00049660"/>
    </source>
</evidence>
<evidence type="ECO:0000256" key="2">
    <source>
        <dbReference type="ARBA" id="ARBA00022692"/>
    </source>
</evidence>
<protein>
    <submittedName>
        <fullName evidence="7">Formate/nitrite transporter family protein</fullName>
    </submittedName>
</protein>
<accession>A0A9X1ND63</accession>
<keyword evidence="2 6" id="KW-0812">Transmembrane</keyword>
<feature type="transmembrane region" description="Helical" evidence="6">
    <location>
        <begin position="238"/>
        <end position="259"/>
    </location>
</feature>
<dbReference type="GO" id="GO:0015499">
    <property type="term" value="F:formate transmembrane transporter activity"/>
    <property type="evidence" value="ECO:0007669"/>
    <property type="project" value="TreeGrafter"/>
</dbReference>
<keyword evidence="4 6" id="KW-0472">Membrane</keyword>
<dbReference type="PANTHER" id="PTHR30520:SF6">
    <property type="entry name" value="FORMATE_NITRATE FAMILY TRANSPORTER (EUROFUNG)"/>
    <property type="match status" value="1"/>
</dbReference>
<dbReference type="EMBL" id="JAJOMB010000009">
    <property type="protein sequence ID" value="MCD5312802.1"/>
    <property type="molecule type" value="Genomic_DNA"/>
</dbReference>
<feature type="transmembrane region" description="Helical" evidence="6">
    <location>
        <begin position="158"/>
        <end position="181"/>
    </location>
</feature>
<reference evidence="7" key="1">
    <citation type="submission" date="2021-11" db="EMBL/GenBank/DDBJ databases">
        <title>Streptomyces corallinus and Kineosporia corallina sp. nov., two new coral-derived marine actinobacteria.</title>
        <authorList>
            <person name="Buangrab K."/>
            <person name="Sutthacheep M."/>
            <person name="Yeemin T."/>
            <person name="Harunari E."/>
            <person name="Igarashi Y."/>
            <person name="Sripreechasak P."/>
            <person name="Kanchanasin P."/>
            <person name="Tanasupawat S."/>
            <person name="Phongsopitanun W."/>
        </authorList>
    </citation>
    <scope>NUCLEOTIDE SEQUENCE</scope>
    <source>
        <strain evidence="7">JCM 31032</strain>
    </source>
</reference>
<sequence length="274" mass="29193">MSYVPPKELATRILDAGEAKVFMSTRDTLIRAFMAGALLGLAAAFAVTITVRTGEPLLGALLFPVGFCLLYLLGFDLLTGVFTLVPLALLDKRPGVTVGGMLRNWGLVFVGNFAGALTTALLMAIYFTYGFSVEPDAVAQQIGTIGEGRTLGYAEHGAAGMLTLFVRGVLCNWMVSTAVVGAMMSDSVPGKVIVMWMPILVFFYLGFEHSVVNMFLFPSGLLLGGDFTLGDYLVWNEIPTLLGNLVGGLSFVGLIIYATHARTAPARPRKVPAA</sequence>
<keyword evidence="3 6" id="KW-1133">Transmembrane helix</keyword>
<dbReference type="Pfam" id="PF01226">
    <property type="entry name" value="Form_Nir_trans"/>
    <property type="match status" value="1"/>
</dbReference>
<feature type="transmembrane region" description="Helical" evidence="6">
    <location>
        <begin position="102"/>
        <end position="127"/>
    </location>
</feature>
<dbReference type="Proteomes" id="UP001138997">
    <property type="component" value="Unassembled WGS sequence"/>
</dbReference>
<gene>
    <name evidence="7" type="ORF">LR394_17995</name>
</gene>